<sequence length="70" mass="8102">MTNIVLACCILHNFLRGVDNDELLLAEVDRELMEQPVDTMSTQAREDDHRQGSTIRDAIAYEMWTNYTNN</sequence>
<organism evidence="1 3">
    <name type="scientific">Cajanus cajan</name>
    <name type="common">Pigeon pea</name>
    <name type="synonym">Cajanus indicus</name>
    <dbReference type="NCBI Taxonomy" id="3821"/>
    <lineage>
        <taxon>Eukaryota</taxon>
        <taxon>Viridiplantae</taxon>
        <taxon>Streptophyta</taxon>
        <taxon>Embryophyta</taxon>
        <taxon>Tracheophyta</taxon>
        <taxon>Spermatophyta</taxon>
        <taxon>Magnoliopsida</taxon>
        <taxon>eudicotyledons</taxon>
        <taxon>Gunneridae</taxon>
        <taxon>Pentapetalae</taxon>
        <taxon>rosids</taxon>
        <taxon>fabids</taxon>
        <taxon>Fabales</taxon>
        <taxon>Fabaceae</taxon>
        <taxon>Papilionoideae</taxon>
        <taxon>50 kb inversion clade</taxon>
        <taxon>NPAAA clade</taxon>
        <taxon>indigoferoid/millettioid clade</taxon>
        <taxon>Phaseoleae</taxon>
        <taxon>Cajanus</taxon>
    </lineage>
</organism>
<evidence type="ECO:0000313" key="1">
    <source>
        <dbReference type="EMBL" id="KYP50469.1"/>
    </source>
</evidence>
<reference evidence="1 3" key="1">
    <citation type="journal article" date="2012" name="Nat. Biotechnol.">
        <title>Draft genome sequence of pigeonpea (Cajanus cajan), an orphan legume crop of resource-poor farmers.</title>
        <authorList>
            <person name="Varshney R.K."/>
            <person name="Chen W."/>
            <person name="Li Y."/>
            <person name="Bharti A.K."/>
            <person name="Saxena R.K."/>
            <person name="Schlueter J.A."/>
            <person name="Donoghue M.T."/>
            <person name="Azam S."/>
            <person name="Fan G."/>
            <person name="Whaley A.M."/>
            <person name="Farmer A.D."/>
            <person name="Sheridan J."/>
            <person name="Iwata A."/>
            <person name="Tuteja R."/>
            <person name="Penmetsa R.V."/>
            <person name="Wu W."/>
            <person name="Upadhyaya H.D."/>
            <person name="Yang S.P."/>
            <person name="Shah T."/>
            <person name="Saxena K.B."/>
            <person name="Michael T."/>
            <person name="McCombie W.R."/>
            <person name="Yang B."/>
            <person name="Zhang G."/>
            <person name="Yang H."/>
            <person name="Wang J."/>
            <person name="Spillane C."/>
            <person name="Cook D.R."/>
            <person name="May G.D."/>
            <person name="Xu X."/>
            <person name="Jackson S.A."/>
        </authorList>
    </citation>
    <scope>NUCLEOTIDE SEQUENCE [LARGE SCALE GENOMIC DNA]</scope>
    <source>
        <strain evidence="3">cv. Asha</strain>
    </source>
</reference>
<accession>A0A151S6R0</accession>
<evidence type="ECO:0008006" key="4">
    <source>
        <dbReference type="Google" id="ProtNLM"/>
    </source>
</evidence>
<name>A0A151S6R0_CAJCA</name>
<dbReference type="Gramene" id="C.cajan_27674.t">
    <property type="protein sequence ID" value="C.cajan_27674.t.cds1"/>
    <property type="gene ID" value="C.cajan_27674"/>
</dbReference>
<evidence type="ECO:0000313" key="3">
    <source>
        <dbReference type="Proteomes" id="UP000075243"/>
    </source>
</evidence>
<keyword evidence="3" id="KW-1185">Reference proteome</keyword>
<proteinExistence type="predicted"/>
<evidence type="ECO:0000313" key="2">
    <source>
        <dbReference type="EMBL" id="KYP59524.1"/>
    </source>
</evidence>
<dbReference type="Proteomes" id="UP000075243">
    <property type="component" value="Chromosome 10"/>
</dbReference>
<gene>
    <name evidence="2" type="ORF">KK1_014960</name>
    <name evidence="1" type="ORF">KK1_027721</name>
</gene>
<protein>
    <recommendedName>
        <fullName evidence="4">DDE Tnp4 domain-containing protein</fullName>
    </recommendedName>
</protein>
<dbReference type="EMBL" id="CM003612">
    <property type="protein sequence ID" value="KYP59524.1"/>
    <property type="molecule type" value="Genomic_DNA"/>
</dbReference>
<dbReference type="EMBL" id="KQ483454">
    <property type="protein sequence ID" value="KYP50469.1"/>
    <property type="molecule type" value="Genomic_DNA"/>
</dbReference>
<dbReference type="Gramene" id="C.cajan_14530.t">
    <property type="protein sequence ID" value="C.cajan_14530.t.cds1"/>
    <property type="gene ID" value="C.cajan_14530"/>
</dbReference>
<dbReference type="AlphaFoldDB" id="A0A151S6R0"/>